<dbReference type="AlphaFoldDB" id="A0A915PIP7"/>
<feature type="compositionally biased region" description="Polar residues" evidence="1">
    <location>
        <begin position="243"/>
        <end position="252"/>
    </location>
</feature>
<accession>A0A915PIP7</accession>
<feature type="compositionally biased region" description="Low complexity" evidence="1">
    <location>
        <begin position="314"/>
        <end position="335"/>
    </location>
</feature>
<organism evidence="2 3">
    <name type="scientific">Setaria digitata</name>
    <dbReference type="NCBI Taxonomy" id="48799"/>
    <lineage>
        <taxon>Eukaryota</taxon>
        <taxon>Metazoa</taxon>
        <taxon>Ecdysozoa</taxon>
        <taxon>Nematoda</taxon>
        <taxon>Chromadorea</taxon>
        <taxon>Rhabditida</taxon>
        <taxon>Spirurina</taxon>
        <taxon>Spiruromorpha</taxon>
        <taxon>Filarioidea</taxon>
        <taxon>Setariidae</taxon>
        <taxon>Setaria</taxon>
    </lineage>
</organism>
<feature type="region of interest" description="Disordered" evidence="1">
    <location>
        <begin position="403"/>
        <end position="425"/>
    </location>
</feature>
<reference evidence="3" key="1">
    <citation type="submission" date="2022-11" db="UniProtKB">
        <authorList>
            <consortium name="WormBaseParasite"/>
        </authorList>
    </citation>
    <scope>IDENTIFICATION</scope>
</reference>
<sequence length="720" mass="81599">MDLFPTIEDPRHTPGKRHGYAKEQLSPHAFSNNNQKSLFSSFITTPPVVKSENHFSNSGYNVCNIARLYQNKQQKQEQSNYPSRKSAFMMYRRSENQKPPEIDRDPPSIIGGDTLNLNHGILRPRPRYAAMSLSSDKNSEYAKKSNNDRTQVLEVDIIVNGQKVTTSQQEPTKISYSESGRSLDEIELQSESKKVKDLPRLKNFKNILNTFRMASDRALRHQQQRERIRRNASAHESDRGFTVQKSEQSTTDFACSERDYRLTKNKYHQHLRPFTVSIPTAGKNIRNSIPKQWIIQTNGTYVNVEPPSPTMSDISSIPASPSLVSSSPNRKSNSKLAKDYSVKGKNSDNNSHQNEPKIRQPRCVHNVSHSRPASETEARSNQNGTSYGCVIRCTSTDSYRRLMNPAIQPPTSESQNLSSETDDEDSASVTGLYKQHFMCIDLQMTANHLELLKYASSNMAKFFVNRNLIASKADLHKLKLDDLIFESLLPIFSKCSTHFFNAFLPHDGFLSSAINAEPIFNHSNPVKNNDLSVGNIWNPPTILEIKAHQDEAISKEYEQKLCFILLQLVCALKFFQLNGIEAISDDLSEFILLCRYTRADINSDDMDHLPRILLLQESFRMTNRKPTIGLCDYGLKILSTLLNLSNSNSLTNFTFPIQECARALQQDKSSSLTEAKSALEFGIFAGQDASSFSDEEDVQAWIDSKRADYVNYLVTTQLFI</sequence>
<evidence type="ECO:0000313" key="2">
    <source>
        <dbReference type="Proteomes" id="UP000887581"/>
    </source>
</evidence>
<keyword evidence="2" id="KW-1185">Reference proteome</keyword>
<evidence type="ECO:0000313" key="3">
    <source>
        <dbReference type="WBParaSite" id="sdigi.contig185.g5823.t1"/>
    </source>
</evidence>
<proteinExistence type="predicted"/>
<protein>
    <submittedName>
        <fullName evidence="3">Uncharacterized protein</fullName>
    </submittedName>
</protein>
<feature type="region of interest" description="Disordered" evidence="1">
    <location>
        <begin position="229"/>
        <end position="252"/>
    </location>
</feature>
<feature type="compositionally biased region" description="Polar residues" evidence="1">
    <location>
        <begin position="409"/>
        <end position="419"/>
    </location>
</feature>
<feature type="compositionally biased region" description="Basic and acidic residues" evidence="1">
    <location>
        <begin position="336"/>
        <end position="346"/>
    </location>
</feature>
<feature type="region of interest" description="Disordered" evidence="1">
    <location>
        <begin position="306"/>
        <end position="384"/>
    </location>
</feature>
<dbReference type="WBParaSite" id="sdigi.contig185.g5823.t1">
    <property type="protein sequence ID" value="sdigi.contig185.g5823.t1"/>
    <property type="gene ID" value="sdigi.contig185.g5823"/>
</dbReference>
<dbReference type="PANTHER" id="PTHR37970">
    <property type="entry name" value="PROTEIN CBG08587"/>
    <property type="match status" value="1"/>
</dbReference>
<dbReference type="Proteomes" id="UP000887581">
    <property type="component" value="Unplaced"/>
</dbReference>
<dbReference type="PANTHER" id="PTHR37970:SF1">
    <property type="entry name" value="SERINE-RICH ADHESIN FOR PLATELETS"/>
    <property type="match status" value="1"/>
</dbReference>
<name>A0A915PIP7_9BILA</name>
<evidence type="ECO:0000256" key="1">
    <source>
        <dbReference type="SAM" id="MobiDB-lite"/>
    </source>
</evidence>